<proteinExistence type="inferred from homology"/>
<evidence type="ECO:0000256" key="3">
    <source>
        <dbReference type="ARBA" id="ARBA00022490"/>
    </source>
</evidence>
<dbReference type="AlphaFoldDB" id="A0A6P5F4F1"/>
<evidence type="ECO:0000256" key="1">
    <source>
        <dbReference type="ARBA" id="ARBA00004496"/>
    </source>
</evidence>
<evidence type="ECO:0000256" key="4">
    <source>
        <dbReference type="SAM" id="MobiDB-lite"/>
    </source>
</evidence>
<gene>
    <name evidence="8" type="primary">LOC109711908</name>
</gene>
<protein>
    <submittedName>
        <fullName evidence="8">N-alpha-acetyltransferase 35, NatC auxiliary subunit isoform X1</fullName>
    </submittedName>
</protein>
<reference evidence="7" key="1">
    <citation type="journal article" date="2015" name="Nat. Genet.">
        <title>The pineapple genome and the evolution of CAM photosynthesis.</title>
        <authorList>
            <person name="Ming R."/>
            <person name="VanBuren R."/>
            <person name="Wai C.M."/>
            <person name="Tang H."/>
            <person name="Schatz M.C."/>
            <person name="Bowers J.E."/>
            <person name="Lyons E."/>
            <person name="Wang M.L."/>
            <person name="Chen J."/>
            <person name="Biggers E."/>
            <person name="Zhang J."/>
            <person name="Huang L."/>
            <person name="Zhang L."/>
            <person name="Miao W."/>
            <person name="Zhang J."/>
            <person name="Ye Z."/>
            <person name="Miao C."/>
            <person name="Lin Z."/>
            <person name="Wang H."/>
            <person name="Zhou H."/>
            <person name="Yim W.C."/>
            <person name="Priest H.D."/>
            <person name="Zheng C."/>
            <person name="Woodhouse M."/>
            <person name="Edger P.P."/>
            <person name="Guyot R."/>
            <person name="Guo H.B."/>
            <person name="Guo H."/>
            <person name="Zheng G."/>
            <person name="Singh R."/>
            <person name="Sharma A."/>
            <person name="Min X."/>
            <person name="Zheng Y."/>
            <person name="Lee H."/>
            <person name="Gurtowski J."/>
            <person name="Sedlazeck F.J."/>
            <person name="Harkess A."/>
            <person name="McKain M.R."/>
            <person name="Liao Z."/>
            <person name="Fang J."/>
            <person name="Liu J."/>
            <person name="Zhang X."/>
            <person name="Zhang Q."/>
            <person name="Hu W."/>
            <person name="Qin Y."/>
            <person name="Wang K."/>
            <person name="Chen L.Y."/>
            <person name="Shirley N."/>
            <person name="Lin Y.R."/>
            <person name="Liu L.Y."/>
            <person name="Hernandez A.G."/>
            <person name="Wright C.L."/>
            <person name="Bulone V."/>
            <person name="Tuskan G.A."/>
            <person name="Heath K."/>
            <person name="Zee F."/>
            <person name="Moore P.H."/>
            <person name="Sunkar R."/>
            <person name="Leebens-Mack J.H."/>
            <person name="Mockler T."/>
            <person name="Bennetzen J.L."/>
            <person name="Freeling M."/>
            <person name="Sankoff D."/>
            <person name="Paterson A.H."/>
            <person name="Zhu X."/>
            <person name="Yang X."/>
            <person name="Smith J.A."/>
            <person name="Cushman J.C."/>
            <person name="Paull R.E."/>
            <person name="Yu Q."/>
        </authorList>
    </citation>
    <scope>NUCLEOTIDE SEQUENCE [LARGE SCALE GENOMIC DNA]</scope>
    <source>
        <strain evidence="7">cv. F153</strain>
    </source>
</reference>
<keyword evidence="3" id="KW-0963">Cytoplasm</keyword>
<dbReference type="Pfam" id="PF04112">
    <property type="entry name" value="Mak10"/>
    <property type="match status" value="1"/>
</dbReference>
<evidence type="ECO:0000313" key="7">
    <source>
        <dbReference type="Proteomes" id="UP000515123"/>
    </source>
</evidence>
<keyword evidence="7" id="KW-1185">Reference proteome</keyword>
<evidence type="ECO:0000259" key="5">
    <source>
        <dbReference type="Pfam" id="PF04112"/>
    </source>
</evidence>
<dbReference type="Pfam" id="PF25789">
    <property type="entry name" value="TPR_NAA35"/>
    <property type="match status" value="1"/>
</dbReference>
<name>A0A6P5F4F1_ANACO</name>
<evidence type="ECO:0000313" key="8">
    <source>
        <dbReference type="RefSeq" id="XP_020090859.1"/>
    </source>
</evidence>
<dbReference type="InterPro" id="IPR007244">
    <property type="entry name" value="Naa35_N"/>
</dbReference>
<accession>A0A6P5F4F1</accession>
<sequence>MATNYEGGGGGGGGGSGGAAPPKSIPSGDDAVWADAAPLIEAACNDLQEGELVHGENFSLFAAMSALEIMDPKMDPGIESSGYCSVDEAIENGIAPVPLSFDRTVDVKHTLDVMDHLLACEATWHNGHSLAQTVFSCIYILRIERTSPHPLLHSYCRVMRATCNAVVSAVSDARTHEEEDLFTMSYGLPLKDGGDDKCLSILNSVEETVSRQLRACKAQPSKKKVLEEFESLQTNPDLEEGYCRAVLCRLRFRKHFYHALTCMRKPQGRGLELARKHIAACLSELDNMFKSLDFLRSHSFYQESAVTSTTASGCRPIGFDVSLNSRLLSPTPPRAVKVLSWIDAVSYFEKLLHYLDTICSFSLDPALESVLHFIVKFQLSQPPLVARAHLQLLLVHDGKLYGRDSFSDVIARSLALPDVTKDKEFQTNEFVLQLGQLLINLIKILCANTAWQRRKLGKILQDWSVISIQLELALKREFGELLNSSVDESVCMKVSKHLLMWAQEQTYWIALRFLTLGFELQLYSPSEYCMVYWYMYVIFMKQVETMQIRIVTGSDSSRRKGKKKRDHHARDSGRDAMASSYCLLLQCYMCLSEGLAMMLAALRNESNAFQMLNIFNSEQERFIQHFELLQKAQVPEHISYHIFKESTAHACISDVVKHNYFREAQRIAASLKGSFSADPERLAELRLIEQVAEHNRIALNVINQVGAGDPTLRVPLEFTHHNHFVVAVVKRS</sequence>
<organism evidence="7 8">
    <name type="scientific">Ananas comosus</name>
    <name type="common">Pineapple</name>
    <name type="synonym">Ananas ananas</name>
    <dbReference type="NCBI Taxonomy" id="4615"/>
    <lineage>
        <taxon>Eukaryota</taxon>
        <taxon>Viridiplantae</taxon>
        <taxon>Streptophyta</taxon>
        <taxon>Embryophyta</taxon>
        <taxon>Tracheophyta</taxon>
        <taxon>Spermatophyta</taxon>
        <taxon>Magnoliopsida</taxon>
        <taxon>Liliopsida</taxon>
        <taxon>Poales</taxon>
        <taxon>Bromeliaceae</taxon>
        <taxon>Bromelioideae</taxon>
        <taxon>Ananas</taxon>
    </lineage>
</organism>
<evidence type="ECO:0000259" key="6">
    <source>
        <dbReference type="Pfam" id="PF25789"/>
    </source>
</evidence>
<reference evidence="8" key="2">
    <citation type="submission" date="2025-08" db="UniProtKB">
        <authorList>
            <consortium name="RefSeq"/>
        </authorList>
    </citation>
    <scope>IDENTIFICATION</scope>
    <source>
        <tissue evidence="8">Leaf</tissue>
    </source>
</reference>
<dbReference type="OrthoDB" id="269405at2759"/>
<evidence type="ECO:0000256" key="2">
    <source>
        <dbReference type="ARBA" id="ARBA00006289"/>
    </source>
</evidence>
<comment type="similarity">
    <text evidence="2">Belongs to the MAK10 family.</text>
</comment>
<feature type="domain" description="NAA35-like TPR repeats" evidence="6">
    <location>
        <begin position="357"/>
        <end position="727"/>
    </location>
</feature>
<dbReference type="RefSeq" id="XP_020090859.1">
    <property type="nucleotide sequence ID" value="XM_020235270.1"/>
</dbReference>
<dbReference type="PANTHER" id="PTHR21373">
    <property type="entry name" value="GLUCOSE REPRESSIBLE PROTEIN MAK10"/>
    <property type="match status" value="1"/>
</dbReference>
<feature type="domain" description="NAA35-like N-terminal" evidence="5">
    <location>
        <begin position="49"/>
        <end position="192"/>
    </location>
</feature>
<dbReference type="GeneID" id="109711908"/>
<dbReference type="InterPro" id="IPR057983">
    <property type="entry name" value="NAA35-like_N"/>
</dbReference>
<dbReference type="GO" id="GO:0031417">
    <property type="term" value="C:NatC complex"/>
    <property type="evidence" value="ECO:0007669"/>
    <property type="project" value="InterPro"/>
</dbReference>
<dbReference type="PANTHER" id="PTHR21373:SF0">
    <property type="entry name" value="N-ALPHA-ACETYLTRANSFERASE 35, NATC AUXILIARY SUBUNIT"/>
    <property type="match status" value="1"/>
</dbReference>
<feature type="region of interest" description="Disordered" evidence="4">
    <location>
        <begin position="1"/>
        <end position="30"/>
    </location>
</feature>
<comment type="subcellular location">
    <subcellularLocation>
        <location evidence="1">Cytoplasm</location>
    </subcellularLocation>
</comment>
<dbReference type="InterPro" id="IPR057982">
    <property type="entry name" value="TPR_NAA35"/>
</dbReference>
<dbReference type="Proteomes" id="UP000515123">
    <property type="component" value="Linkage group 6"/>
</dbReference>
<feature type="compositionally biased region" description="Gly residues" evidence="4">
    <location>
        <begin position="1"/>
        <end position="18"/>
    </location>
</feature>